<reference evidence="2 3" key="1">
    <citation type="submission" date="2018-05" db="EMBL/GenBank/DDBJ databases">
        <title>Genomic Encyclopedia of Type Strains, Phase IV (KMG-IV): sequencing the most valuable type-strain genomes for metagenomic binning, comparative biology and taxonomic classification.</title>
        <authorList>
            <person name="Goeker M."/>
        </authorList>
    </citation>
    <scope>NUCLEOTIDE SEQUENCE [LARGE SCALE GENOMIC DNA]</scope>
    <source>
        <strain evidence="2 3">DSM 44717</strain>
    </source>
</reference>
<dbReference type="AlphaFoldDB" id="A0A317P177"/>
<organism evidence="2 3">
    <name type="scientific">Nocardia neocaledoniensis</name>
    <dbReference type="NCBI Taxonomy" id="236511"/>
    <lineage>
        <taxon>Bacteria</taxon>
        <taxon>Bacillati</taxon>
        <taxon>Actinomycetota</taxon>
        <taxon>Actinomycetes</taxon>
        <taxon>Mycobacteriales</taxon>
        <taxon>Nocardiaceae</taxon>
        <taxon>Nocardia</taxon>
    </lineage>
</organism>
<feature type="transmembrane region" description="Helical" evidence="1">
    <location>
        <begin position="55"/>
        <end position="84"/>
    </location>
</feature>
<accession>A0A317P177</accession>
<gene>
    <name evidence="2" type="ORF">DFR69_101188</name>
</gene>
<evidence type="ECO:0000313" key="3">
    <source>
        <dbReference type="Proteomes" id="UP000246410"/>
    </source>
</evidence>
<dbReference type="Proteomes" id="UP000246410">
    <property type="component" value="Unassembled WGS sequence"/>
</dbReference>
<keyword evidence="1" id="KW-1133">Transmembrane helix</keyword>
<evidence type="ECO:0000313" key="2">
    <source>
        <dbReference type="EMBL" id="PWV80852.1"/>
    </source>
</evidence>
<name>A0A317P177_9NOCA</name>
<keyword evidence="1" id="KW-0472">Membrane</keyword>
<keyword evidence="3" id="KW-1185">Reference proteome</keyword>
<protein>
    <submittedName>
        <fullName evidence="2">Uncharacterized protein</fullName>
    </submittedName>
</protein>
<dbReference type="RefSeq" id="WP_110035481.1">
    <property type="nucleotide sequence ID" value="NZ_QGTL01000001.1"/>
</dbReference>
<keyword evidence="1" id="KW-0812">Transmembrane</keyword>
<sequence length="124" mass="12214">MTEPNRNVAQARGKLALAGGLAAVVLAPVAAAVTAAVYRFPVPLVGYTSGVGGALTAAVGSLFYLVLGGALVLAVVGALGGVLVTWGNPVGTRRNYLLAIGSGMVAAILGALGLALLEYVVGPW</sequence>
<evidence type="ECO:0000256" key="1">
    <source>
        <dbReference type="SAM" id="Phobius"/>
    </source>
</evidence>
<comment type="caution">
    <text evidence="2">The sequence shown here is derived from an EMBL/GenBank/DDBJ whole genome shotgun (WGS) entry which is preliminary data.</text>
</comment>
<dbReference type="EMBL" id="QGTL01000001">
    <property type="protein sequence ID" value="PWV80852.1"/>
    <property type="molecule type" value="Genomic_DNA"/>
</dbReference>
<feature type="transmembrane region" description="Helical" evidence="1">
    <location>
        <begin position="96"/>
        <end position="117"/>
    </location>
</feature>
<proteinExistence type="predicted"/>